<evidence type="ECO:0000313" key="2">
    <source>
        <dbReference type="Proteomes" id="UP001239111"/>
    </source>
</evidence>
<sequence>MNEPGDSVTDETFWSSGLRRCYSEYADIVLKQSPRHRRRLSPESTLPRHSRSGPTFRLLPEGEDNNTDTNHAREEQISSGRQHHVQQQNRRKITKCGCGDTNEITGNLSDMSLERDSRDYESNTILEPKFSSTTSHDTRGTVSSSDLHYDNEFENDFGEFEHAFDMDDPGLYRRLIDHKLSHADRGDHAELSDMNAFIGAHTYSTSSICSEISENETGTERRVKHHHNGLIRQISYENWAQEKRRELQRRRDEAKLAESKKREIEEQEKREREEREKKDYENFVQWVEHKKRQKILENKLRQKEIELQKKIEETESKLKDVKDINLMQWHRRKEIEKKETAKEKLMKRKEAEEEKKKRLEKSFQAYQKWREKAKSTPRPATQGLLPHQKAKPAFTNPQPWQPLIDNISDGSDDGLDTKPSNVTLKSQQRRKNSVKR</sequence>
<reference evidence="1" key="1">
    <citation type="submission" date="2023-04" db="EMBL/GenBank/DDBJ databases">
        <title>A chromosome-level genome assembly of the parasitoid wasp Eretmocerus hayati.</title>
        <authorList>
            <person name="Zhong Y."/>
            <person name="Liu S."/>
            <person name="Liu Y."/>
        </authorList>
    </citation>
    <scope>NUCLEOTIDE SEQUENCE</scope>
    <source>
        <strain evidence="1">ZJU_SS_LIU_2023</strain>
    </source>
</reference>
<dbReference type="EMBL" id="CM056741">
    <property type="protein sequence ID" value="KAJ8682808.1"/>
    <property type="molecule type" value="Genomic_DNA"/>
</dbReference>
<comment type="caution">
    <text evidence="1">The sequence shown here is derived from an EMBL/GenBank/DDBJ whole genome shotgun (WGS) entry which is preliminary data.</text>
</comment>
<protein>
    <submittedName>
        <fullName evidence="1">Uncharacterized protein</fullName>
    </submittedName>
</protein>
<proteinExistence type="predicted"/>
<accession>A0ACC2PH57</accession>
<organism evidence="1 2">
    <name type="scientific">Eretmocerus hayati</name>
    <dbReference type="NCBI Taxonomy" id="131215"/>
    <lineage>
        <taxon>Eukaryota</taxon>
        <taxon>Metazoa</taxon>
        <taxon>Ecdysozoa</taxon>
        <taxon>Arthropoda</taxon>
        <taxon>Hexapoda</taxon>
        <taxon>Insecta</taxon>
        <taxon>Pterygota</taxon>
        <taxon>Neoptera</taxon>
        <taxon>Endopterygota</taxon>
        <taxon>Hymenoptera</taxon>
        <taxon>Apocrita</taxon>
        <taxon>Proctotrupomorpha</taxon>
        <taxon>Chalcidoidea</taxon>
        <taxon>Aphelinidae</taxon>
        <taxon>Aphelininae</taxon>
        <taxon>Eretmocerus</taxon>
    </lineage>
</organism>
<dbReference type="Proteomes" id="UP001239111">
    <property type="component" value="Chromosome 1"/>
</dbReference>
<name>A0ACC2PH57_9HYME</name>
<gene>
    <name evidence="1" type="ORF">QAD02_018600</name>
</gene>
<keyword evidence="2" id="KW-1185">Reference proteome</keyword>
<evidence type="ECO:0000313" key="1">
    <source>
        <dbReference type="EMBL" id="KAJ8682808.1"/>
    </source>
</evidence>